<proteinExistence type="predicted"/>
<evidence type="ECO:0000313" key="2">
    <source>
        <dbReference type="Proteomes" id="UP000805193"/>
    </source>
</evidence>
<reference evidence="1 2" key="1">
    <citation type="journal article" date="2020" name="Cell">
        <title>Large-Scale Comparative Analyses of Tick Genomes Elucidate Their Genetic Diversity and Vector Capacities.</title>
        <authorList>
            <consortium name="Tick Genome and Microbiome Consortium (TIGMIC)"/>
            <person name="Jia N."/>
            <person name="Wang J."/>
            <person name="Shi W."/>
            <person name="Du L."/>
            <person name="Sun Y."/>
            <person name="Zhan W."/>
            <person name="Jiang J.F."/>
            <person name="Wang Q."/>
            <person name="Zhang B."/>
            <person name="Ji P."/>
            <person name="Bell-Sakyi L."/>
            <person name="Cui X.M."/>
            <person name="Yuan T.T."/>
            <person name="Jiang B.G."/>
            <person name="Yang W.F."/>
            <person name="Lam T.T."/>
            <person name="Chang Q.C."/>
            <person name="Ding S.J."/>
            <person name="Wang X.J."/>
            <person name="Zhu J.G."/>
            <person name="Ruan X.D."/>
            <person name="Zhao L."/>
            <person name="Wei J.T."/>
            <person name="Ye R.Z."/>
            <person name="Que T.C."/>
            <person name="Du C.H."/>
            <person name="Zhou Y.H."/>
            <person name="Cheng J.X."/>
            <person name="Dai P.F."/>
            <person name="Guo W.B."/>
            <person name="Han X.H."/>
            <person name="Huang E.J."/>
            <person name="Li L.F."/>
            <person name="Wei W."/>
            <person name="Gao Y.C."/>
            <person name="Liu J.Z."/>
            <person name="Shao H.Z."/>
            <person name="Wang X."/>
            <person name="Wang C.C."/>
            <person name="Yang T.C."/>
            <person name="Huo Q.B."/>
            <person name="Li W."/>
            <person name="Chen H.Y."/>
            <person name="Chen S.E."/>
            <person name="Zhou L.G."/>
            <person name="Ni X.B."/>
            <person name="Tian J.H."/>
            <person name="Sheng Y."/>
            <person name="Liu T."/>
            <person name="Pan Y.S."/>
            <person name="Xia L.Y."/>
            <person name="Li J."/>
            <person name="Zhao F."/>
            <person name="Cao W.C."/>
        </authorList>
    </citation>
    <scope>NUCLEOTIDE SEQUENCE [LARGE SCALE GENOMIC DNA]</scope>
    <source>
        <strain evidence="1">Iper-2018</strain>
    </source>
</reference>
<gene>
    <name evidence="1" type="ORF">HPB47_013123</name>
</gene>
<evidence type="ECO:0000313" key="1">
    <source>
        <dbReference type="EMBL" id="KAG0409768.1"/>
    </source>
</evidence>
<feature type="non-terminal residue" evidence="1">
    <location>
        <position position="1"/>
    </location>
</feature>
<name>A0AC60NRN1_IXOPE</name>
<dbReference type="Proteomes" id="UP000805193">
    <property type="component" value="Unassembled WGS sequence"/>
</dbReference>
<comment type="caution">
    <text evidence="1">The sequence shown here is derived from an EMBL/GenBank/DDBJ whole genome shotgun (WGS) entry which is preliminary data.</text>
</comment>
<dbReference type="EMBL" id="JABSTQ010011594">
    <property type="protein sequence ID" value="KAG0409768.1"/>
    <property type="molecule type" value="Genomic_DNA"/>
</dbReference>
<organism evidence="1 2">
    <name type="scientific">Ixodes persulcatus</name>
    <name type="common">Taiga tick</name>
    <dbReference type="NCBI Taxonomy" id="34615"/>
    <lineage>
        <taxon>Eukaryota</taxon>
        <taxon>Metazoa</taxon>
        <taxon>Ecdysozoa</taxon>
        <taxon>Arthropoda</taxon>
        <taxon>Chelicerata</taxon>
        <taxon>Arachnida</taxon>
        <taxon>Acari</taxon>
        <taxon>Parasitiformes</taxon>
        <taxon>Ixodida</taxon>
        <taxon>Ixodoidea</taxon>
        <taxon>Ixodidae</taxon>
        <taxon>Ixodinae</taxon>
        <taxon>Ixodes</taxon>
    </lineage>
</organism>
<sequence length="442" mass="49674">PGLLSNLDHLKVPEPMKENKVRQVRSPEAPASLETFPRCRLPPYLPPVVAAAPRHRCGGRFATSRLPPCGSAVRVCACARVFGVPSHLPAVETRGLPPPFVFPTRGLPFSLAQFCRARLAGVGRDADRVAALGETKLLKKTMRQSNSGTQSESACAMCGARETLRQWRDENDRRSEETVEIWYNVIAKHVNKLGDEKWVVYEQVCTAALDCHEMKLAKECLSKLNEEFPGSLRVKKLEAMQLEALEKYEEAAQCYESLLGQEEANAVVHKRRVALLLSQNQVAEAIRELSDYLKRFMGDQEAWLQLSGLYLREQDLPRAAFCLEELILCNPHNHLYYQRYAEVQYTIGNFETMELARAYFAQAVKLNPNNIRALYGLFLASSHIASLPKCSVQKKKDNQRYAAWASQQITRKYQVRTAGLGSIFTACTAEPARSTSLWVSCP</sequence>
<accession>A0AC60NRN1</accession>
<protein>
    <submittedName>
        <fullName evidence="1">Uncharacterized protein</fullName>
    </submittedName>
</protein>
<keyword evidence="2" id="KW-1185">Reference proteome</keyword>